<feature type="domain" description="FAD-binding PCMH-type" evidence="6">
    <location>
        <begin position="30"/>
        <end position="201"/>
    </location>
</feature>
<gene>
    <name evidence="7" type="ORF">GCM10010912_58380</name>
</gene>
<dbReference type="Pfam" id="PF08031">
    <property type="entry name" value="BBE"/>
    <property type="match status" value="1"/>
</dbReference>
<dbReference type="SUPFAM" id="SSF56176">
    <property type="entry name" value="FAD-binding/transporter-associated domain-like"/>
    <property type="match status" value="1"/>
</dbReference>
<evidence type="ECO:0000259" key="6">
    <source>
        <dbReference type="PROSITE" id="PS51387"/>
    </source>
</evidence>
<evidence type="ECO:0000256" key="2">
    <source>
        <dbReference type="ARBA" id="ARBA00005466"/>
    </source>
</evidence>
<dbReference type="Pfam" id="PF01565">
    <property type="entry name" value="FAD_binding_4"/>
    <property type="match status" value="1"/>
</dbReference>
<dbReference type="PANTHER" id="PTHR42973:SF39">
    <property type="entry name" value="FAD-BINDING PCMH-TYPE DOMAIN-CONTAINING PROTEIN"/>
    <property type="match status" value="1"/>
</dbReference>
<dbReference type="GO" id="GO:0016491">
    <property type="term" value="F:oxidoreductase activity"/>
    <property type="evidence" value="ECO:0007669"/>
    <property type="project" value="UniProtKB-KW"/>
</dbReference>
<dbReference type="InterPro" id="IPR036318">
    <property type="entry name" value="FAD-bd_PCMH-like_sf"/>
</dbReference>
<reference evidence="7" key="2">
    <citation type="submission" date="2020-09" db="EMBL/GenBank/DDBJ databases">
        <authorList>
            <person name="Sun Q."/>
            <person name="Zhou Y."/>
        </authorList>
    </citation>
    <scope>NUCLEOTIDE SEQUENCE</scope>
    <source>
        <strain evidence="7">CGMCC 1.16134</strain>
    </source>
</reference>
<dbReference type="Gene3D" id="3.30.43.10">
    <property type="entry name" value="Uridine Diphospho-n-acetylenolpyruvylglucosamine Reductase, domain 2"/>
    <property type="match status" value="1"/>
</dbReference>
<keyword evidence="4" id="KW-0274">FAD</keyword>
<comment type="similarity">
    <text evidence="2">Belongs to the oxygen-dependent FAD-linked oxidoreductase family.</text>
</comment>
<reference evidence="7" key="1">
    <citation type="journal article" date="2014" name="Int. J. Syst. Evol. Microbiol.">
        <title>Complete genome sequence of Corynebacterium casei LMG S-19264T (=DSM 44701T), isolated from a smear-ripened cheese.</title>
        <authorList>
            <consortium name="US DOE Joint Genome Institute (JGI-PGF)"/>
            <person name="Walter F."/>
            <person name="Albersmeier A."/>
            <person name="Kalinowski J."/>
            <person name="Ruckert C."/>
        </authorList>
    </citation>
    <scope>NUCLEOTIDE SEQUENCE</scope>
    <source>
        <strain evidence="7">CGMCC 1.16134</strain>
    </source>
</reference>
<dbReference type="PANTHER" id="PTHR42973">
    <property type="entry name" value="BINDING OXIDOREDUCTASE, PUTATIVE (AFU_ORTHOLOGUE AFUA_1G17690)-RELATED"/>
    <property type="match status" value="1"/>
</dbReference>
<dbReference type="RefSeq" id="WP_189031102.1">
    <property type="nucleotide sequence ID" value="NZ_BMKR01000040.1"/>
</dbReference>
<comment type="caution">
    <text evidence="7">The sequence shown here is derived from an EMBL/GenBank/DDBJ whole genome shotgun (WGS) entry which is preliminary data.</text>
</comment>
<accession>A0A917FVA4</accession>
<evidence type="ECO:0000256" key="3">
    <source>
        <dbReference type="ARBA" id="ARBA00022630"/>
    </source>
</evidence>
<evidence type="ECO:0000256" key="5">
    <source>
        <dbReference type="ARBA" id="ARBA00023002"/>
    </source>
</evidence>
<protein>
    <submittedName>
        <fullName evidence="7">FAD-binding protein</fullName>
    </submittedName>
</protein>
<keyword evidence="5" id="KW-0560">Oxidoreductase</keyword>
<sequence>MVWTSGLSGRIVEQGEPGYEEARRIYNLRFHKFPRLIVYCQAPIDAANAVIWAKQHHMDFRVRCGGHSYEAYSSLDGGLVIDVSELTHIEIDKAAGTARIGAGVRLKSLYDALWKQGLTLPGGSCPSVGVAGLTLGGGYGFLSRAFGLICDAVQEIEVADAYGKLIRANDMLRSDLFWACRGGGGGNFGIVTSFAFRVYPIGDVAQFTASWDYSDLEKVIRFWQNWAPHTDSRLTSNLNLPAEGLGDIGANGVFIGIEKELRSLVRPFQEAIPPKQLTFRSSTWIEAIRRLGGKEVKQVKFKNSSTYAYKPLSADALQALSKNLQNAPGPSNLVSFVAHRGAISEVASEATAFPHREALFVLQYQSYWQKDRDASANIQWIEQFRSSMLPYTHGAYANYCDSLIPDWPKAYYAENLAKLKQIKQIYDPDNLFRFEQSIPVQQEDL</sequence>
<dbReference type="PROSITE" id="PS51387">
    <property type="entry name" value="FAD_PCMH"/>
    <property type="match status" value="1"/>
</dbReference>
<dbReference type="InterPro" id="IPR016166">
    <property type="entry name" value="FAD-bd_PCMH"/>
</dbReference>
<dbReference type="InterPro" id="IPR016167">
    <property type="entry name" value="FAD-bd_PCMH_sub1"/>
</dbReference>
<evidence type="ECO:0000313" key="7">
    <source>
        <dbReference type="EMBL" id="GGG06065.1"/>
    </source>
</evidence>
<dbReference type="InterPro" id="IPR016169">
    <property type="entry name" value="FAD-bd_PCMH_sub2"/>
</dbReference>
<evidence type="ECO:0000256" key="1">
    <source>
        <dbReference type="ARBA" id="ARBA00001974"/>
    </source>
</evidence>
<evidence type="ECO:0000256" key="4">
    <source>
        <dbReference type="ARBA" id="ARBA00022827"/>
    </source>
</evidence>
<comment type="cofactor">
    <cofactor evidence="1">
        <name>FAD</name>
        <dbReference type="ChEBI" id="CHEBI:57692"/>
    </cofactor>
</comment>
<dbReference type="InterPro" id="IPR050416">
    <property type="entry name" value="FAD-linked_Oxidoreductase"/>
</dbReference>
<proteinExistence type="inferred from homology"/>
<dbReference type="AlphaFoldDB" id="A0A917FVA4"/>
<dbReference type="EMBL" id="BMKR01000040">
    <property type="protein sequence ID" value="GGG06065.1"/>
    <property type="molecule type" value="Genomic_DNA"/>
</dbReference>
<dbReference type="GO" id="GO:0071949">
    <property type="term" value="F:FAD binding"/>
    <property type="evidence" value="ECO:0007669"/>
    <property type="project" value="InterPro"/>
</dbReference>
<organism evidence="7 8">
    <name type="scientific">Paenibacillus albidus</name>
    <dbReference type="NCBI Taxonomy" id="2041023"/>
    <lineage>
        <taxon>Bacteria</taxon>
        <taxon>Bacillati</taxon>
        <taxon>Bacillota</taxon>
        <taxon>Bacilli</taxon>
        <taxon>Bacillales</taxon>
        <taxon>Paenibacillaceae</taxon>
        <taxon>Paenibacillus</taxon>
    </lineage>
</organism>
<dbReference type="InterPro" id="IPR012951">
    <property type="entry name" value="BBE"/>
</dbReference>
<dbReference type="InterPro" id="IPR006094">
    <property type="entry name" value="Oxid_FAD_bind_N"/>
</dbReference>
<dbReference type="Gene3D" id="3.40.462.20">
    <property type="match status" value="1"/>
</dbReference>
<evidence type="ECO:0000313" key="8">
    <source>
        <dbReference type="Proteomes" id="UP000637643"/>
    </source>
</evidence>
<keyword evidence="3" id="KW-0285">Flavoprotein</keyword>
<dbReference type="Proteomes" id="UP000637643">
    <property type="component" value="Unassembled WGS sequence"/>
</dbReference>
<dbReference type="Gene3D" id="3.30.465.10">
    <property type="match status" value="1"/>
</dbReference>
<name>A0A917FVA4_9BACL</name>
<keyword evidence="8" id="KW-1185">Reference proteome</keyword>